<dbReference type="Proteomes" id="UP001342314">
    <property type="component" value="Unassembled WGS sequence"/>
</dbReference>
<dbReference type="Pfam" id="PF02146">
    <property type="entry name" value="SIR2"/>
    <property type="match status" value="2"/>
</dbReference>
<feature type="region of interest" description="Disordered" evidence="6">
    <location>
        <begin position="340"/>
        <end position="384"/>
    </location>
</feature>
<name>A0AAV5GJ22_9BASI</name>
<proteinExistence type="inferred from homology"/>
<dbReference type="PANTHER" id="PTHR11085:SF8">
    <property type="entry name" value="NAD-DEPENDENT HISTONE DEACETYLASE HST3"/>
    <property type="match status" value="1"/>
</dbReference>
<feature type="compositionally biased region" description="Low complexity" evidence="6">
    <location>
        <begin position="373"/>
        <end position="382"/>
    </location>
</feature>
<feature type="region of interest" description="Disordered" evidence="6">
    <location>
        <begin position="399"/>
        <end position="574"/>
    </location>
</feature>
<dbReference type="GO" id="GO:0017136">
    <property type="term" value="F:histone deacetylase activity, NAD-dependent"/>
    <property type="evidence" value="ECO:0007669"/>
    <property type="project" value="TreeGrafter"/>
</dbReference>
<feature type="region of interest" description="Disordered" evidence="6">
    <location>
        <begin position="112"/>
        <end position="131"/>
    </location>
</feature>
<evidence type="ECO:0000313" key="9">
    <source>
        <dbReference type="Proteomes" id="UP001342314"/>
    </source>
</evidence>
<dbReference type="GO" id="GO:0005634">
    <property type="term" value="C:nucleus"/>
    <property type="evidence" value="ECO:0007669"/>
    <property type="project" value="TreeGrafter"/>
</dbReference>
<feature type="domain" description="Deacetylase sirtuin-type" evidence="7">
    <location>
        <begin position="11"/>
        <end position="338"/>
    </location>
</feature>
<evidence type="ECO:0000256" key="4">
    <source>
        <dbReference type="ARBA" id="ARBA00023027"/>
    </source>
</evidence>
<evidence type="ECO:0000313" key="8">
    <source>
        <dbReference type="EMBL" id="GJN89447.1"/>
    </source>
</evidence>
<dbReference type="AlphaFoldDB" id="A0AAV5GJ22"/>
<keyword evidence="3" id="KW-0808">Transferase</keyword>
<protein>
    <recommendedName>
        <fullName evidence="7">Deacetylase sirtuin-type domain-containing protein</fullName>
    </recommendedName>
</protein>
<dbReference type="PANTHER" id="PTHR11085">
    <property type="entry name" value="NAD-DEPENDENT PROTEIN DEACYLASE SIRTUIN-5, MITOCHONDRIAL-RELATED"/>
    <property type="match status" value="1"/>
</dbReference>
<comment type="subcellular location">
    <subcellularLocation>
        <location evidence="1">Mitochondrion</location>
    </subcellularLocation>
</comment>
<reference evidence="8 9" key="1">
    <citation type="submission" date="2021-12" db="EMBL/GenBank/DDBJ databases">
        <title>High titer production of polyol ester of fatty acids by Rhodotorula paludigena BS15 towards product separation-free biomass refinery.</title>
        <authorList>
            <person name="Mano J."/>
            <person name="Ono H."/>
            <person name="Tanaka T."/>
            <person name="Naito K."/>
            <person name="Sushida H."/>
            <person name="Ike M."/>
            <person name="Tokuyasu K."/>
            <person name="Kitaoka M."/>
        </authorList>
    </citation>
    <scope>NUCLEOTIDE SEQUENCE [LARGE SCALE GENOMIC DNA]</scope>
    <source>
        <strain evidence="8 9">BS15</strain>
    </source>
</reference>
<gene>
    <name evidence="8" type="ORF">Rhopal_002433-T1</name>
</gene>
<organism evidence="8 9">
    <name type="scientific">Rhodotorula paludigena</name>
    <dbReference type="NCBI Taxonomy" id="86838"/>
    <lineage>
        <taxon>Eukaryota</taxon>
        <taxon>Fungi</taxon>
        <taxon>Dikarya</taxon>
        <taxon>Basidiomycota</taxon>
        <taxon>Pucciniomycotina</taxon>
        <taxon>Microbotryomycetes</taxon>
        <taxon>Sporidiobolales</taxon>
        <taxon>Sporidiobolaceae</taxon>
        <taxon>Rhodotorula</taxon>
    </lineage>
</organism>
<evidence type="ECO:0000256" key="3">
    <source>
        <dbReference type="ARBA" id="ARBA00022679"/>
    </source>
</evidence>
<feature type="compositionally biased region" description="Pro residues" evidence="6">
    <location>
        <begin position="445"/>
        <end position="455"/>
    </location>
</feature>
<evidence type="ECO:0000256" key="6">
    <source>
        <dbReference type="SAM" id="MobiDB-lite"/>
    </source>
</evidence>
<evidence type="ECO:0000259" key="7">
    <source>
        <dbReference type="PROSITE" id="PS50305"/>
    </source>
</evidence>
<dbReference type="SUPFAM" id="SSF52467">
    <property type="entry name" value="DHS-like NAD/FAD-binding domain"/>
    <property type="match status" value="1"/>
</dbReference>
<dbReference type="InterPro" id="IPR050134">
    <property type="entry name" value="NAD-dep_sirtuin_deacylases"/>
</dbReference>
<sequence length="574" mass="60243">MQSVEPGAGEPRACTKALDAISLAVAKSRRTVLLVGAGISTNAGIPDFRSQGSGLYASSASSSSSRLRNKATTPRLKGPELFSASVYSAPETTSEHLRFIAAFKRSLDSITSSSASPSSSHASPKPLTPTHDFMRTLKKRNKLLRVYTQNIDGFEGVGTGLRPVPLEGITPKSRAADGANAIDAKGKGKGKAKIEGDFVQLHGSVLARTLSSLSRAFLRPAITLYNESPPASSALTIGTLSLSDLSASPGPDVMLVMGTSLKIPGFKKLVKEFARSVKSRGGLRVLVNREEIGSKSEWKDVFDYQGRSSPLPCLISDTDDFVTRLVDDWKRLRPQDWTGRQSTLGEMLGSKKGSGSAAATNKPSGARPPLAPLSPNSPARSSKLARDLPFVSHLASLAGKKRRASSPSLPSSPSKCARTAATSSTYATPPRPCAGPGFALSGALPPLPTPPPTNPSPSKGARKTRNSALRPVSSALFSSPLGGAGLASPSKIRSSVRRSVSPTPTPTAEEVVQKLRMPFKPPRQRLSTPPPSPFPASSLAHPLSPTLDEDSDEGEGPDLVVVQSKEGTVISPEL</sequence>
<evidence type="ECO:0000256" key="5">
    <source>
        <dbReference type="PROSITE-ProRule" id="PRU00236"/>
    </source>
</evidence>
<accession>A0AAV5GJ22</accession>
<dbReference type="EMBL" id="BQKY01000005">
    <property type="protein sequence ID" value="GJN89447.1"/>
    <property type="molecule type" value="Genomic_DNA"/>
</dbReference>
<comment type="caution">
    <text evidence="5">Lacks conserved residue(s) required for the propagation of feature annotation.</text>
</comment>
<dbReference type="GO" id="GO:0005739">
    <property type="term" value="C:mitochondrion"/>
    <property type="evidence" value="ECO:0007669"/>
    <property type="project" value="UniProtKB-SubCell"/>
</dbReference>
<dbReference type="InterPro" id="IPR003000">
    <property type="entry name" value="Sirtuin"/>
</dbReference>
<feature type="compositionally biased region" description="Acidic residues" evidence="6">
    <location>
        <begin position="547"/>
        <end position="556"/>
    </location>
</feature>
<dbReference type="Gene3D" id="3.40.50.1220">
    <property type="entry name" value="TPP-binding domain"/>
    <property type="match status" value="2"/>
</dbReference>
<dbReference type="InterPro" id="IPR026590">
    <property type="entry name" value="Ssirtuin_cat_dom"/>
</dbReference>
<feature type="compositionally biased region" description="Low complexity" evidence="6">
    <location>
        <begin position="112"/>
        <end position="123"/>
    </location>
</feature>
<comment type="similarity">
    <text evidence="2">Belongs to the sirtuin family. Class I subfamily.</text>
</comment>
<evidence type="ECO:0000256" key="1">
    <source>
        <dbReference type="ARBA" id="ARBA00004173"/>
    </source>
</evidence>
<keyword evidence="4" id="KW-0520">NAD</keyword>
<feature type="compositionally biased region" description="Low complexity" evidence="6">
    <location>
        <begin position="535"/>
        <end position="546"/>
    </location>
</feature>
<dbReference type="GO" id="GO:0070403">
    <property type="term" value="F:NAD+ binding"/>
    <property type="evidence" value="ECO:0007669"/>
    <property type="project" value="InterPro"/>
</dbReference>
<dbReference type="InterPro" id="IPR026591">
    <property type="entry name" value="Sirtuin_cat_small_dom_sf"/>
</dbReference>
<keyword evidence="9" id="KW-1185">Reference proteome</keyword>
<dbReference type="PROSITE" id="PS50305">
    <property type="entry name" value="SIRTUIN"/>
    <property type="match status" value="1"/>
</dbReference>
<dbReference type="Gene3D" id="3.30.1600.10">
    <property type="entry name" value="SIR2/SIRT2 'Small Domain"/>
    <property type="match status" value="1"/>
</dbReference>
<feature type="compositionally biased region" description="Low complexity" evidence="6">
    <location>
        <begin position="405"/>
        <end position="428"/>
    </location>
</feature>
<dbReference type="InterPro" id="IPR029035">
    <property type="entry name" value="DHS-like_NAD/FAD-binding_dom"/>
</dbReference>
<comment type="caution">
    <text evidence="8">The sequence shown here is derived from an EMBL/GenBank/DDBJ whole genome shotgun (WGS) entry which is preliminary data.</text>
</comment>
<evidence type="ECO:0000256" key="2">
    <source>
        <dbReference type="ARBA" id="ARBA00006924"/>
    </source>
</evidence>